<dbReference type="Proteomes" id="UP001300502">
    <property type="component" value="Unassembled WGS sequence"/>
</dbReference>
<dbReference type="InterPro" id="IPR036638">
    <property type="entry name" value="HLH_DNA-bd_sf"/>
</dbReference>
<proteinExistence type="predicted"/>
<feature type="domain" description="BHLH" evidence="2">
    <location>
        <begin position="188"/>
        <end position="242"/>
    </location>
</feature>
<dbReference type="AlphaFoldDB" id="A0AAV9ILW3"/>
<reference evidence="3 4" key="1">
    <citation type="submission" date="2022-07" db="EMBL/GenBank/DDBJ databases">
        <title>Genome-wide signatures of adaptation to extreme environments.</title>
        <authorList>
            <person name="Cho C.H."/>
            <person name="Yoon H.S."/>
        </authorList>
    </citation>
    <scope>NUCLEOTIDE SEQUENCE [LARGE SCALE GENOMIC DNA]</scope>
    <source>
        <strain evidence="3 4">108.79 E11</strain>
    </source>
</reference>
<accession>A0AAV9ILW3</accession>
<evidence type="ECO:0000313" key="4">
    <source>
        <dbReference type="Proteomes" id="UP001300502"/>
    </source>
</evidence>
<dbReference type="CDD" id="cd00083">
    <property type="entry name" value="bHLH_SF"/>
    <property type="match status" value="1"/>
</dbReference>
<sequence>MESQLSSYYVPFSEVSDMLENMESGRGFSSRLDHNDNDSYLQSVLEGDDMLDFYFSKRENEEHPPSNLANFYEPFAPQSGNLESHQSNSSLSSFISTESCFSLQRCNSLPSGVGGTSQATGRATNNQPHHTYSSSNNYLDAGALVTRKSCPPEQIATLHGSSFQIVSPVSNRNSSYSTVEADEDDSSSFDGSQFAKTRRSRARLNYHLDKLRRLLPPPECSSSKKESKSSLIERACKYISYLQQEVRRQRIAAPQ</sequence>
<name>A0AAV9ILW3_9RHOD</name>
<dbReference type="GO" id="GO:0046983">
    <property type="term" value="F:protein dimerization activity"/>
    <property type="evidence" value="ECO:0007669"/>
    <property type="project" value="InterPro"/>
</dbReference>
<evidence type="ECO:0000313" key="3">
    <source>
        <dbReference type="EMBL" id="KAK4528386.1"/>
    </source>
</evidence>
<feature type="region of interest" description="Disordered" evidence="1">
    <location>
        <begin position="175"/>
        <end position="194"/>
    </location>
</feature>
<dbReference type="SUPFAM" id="SSF47459">
    <property type="entry name" value="HLH, helix-loop-helix DNA-binding domain"/>
    <property type="match status" value="1"/>
</dbReference>
<comment type="caution">
    <text evidence="3">The sequence shown here is derived from an EMBL/GenBank/DDBJ whole genome shotgun (WGS) entry which is preliminary data.</text>
</comment>
<keyword evidence="4" id="KW-1185">Reference proteome</keyword>
<dbReference type="Pfam" id="PF00010">
    <property type="entry name" value="HLH"/>
    <property type="match status" value="1"/>
</dbReference>
<dbReference type="Gene3D" id="4.10.280.10">
    <property type="entry name" value="Helix-loop-helix DNA-binding domain"/>
    <property type="match status" value="1"/>
</dbReference>
<gene>
    <name evidence="3" type="ORF">GAYE_SCF55G6327</name>
</gene>
<dbReference type="EMBL" id="JANCYU010000063">
    <property type="protein sequence ID" value="KAK4528386.1"/>
    <property type="molecule type" value="Genomic_DNA"/>
</dbReference>
<feature type="region of interest" description="Disordered" evidence="1">
    <location>
        <begin position="111"/>
        <end position="135"/>
    </location>
</feature>
<dbReference type="SMART" id="SM00353">
    <property type="entry name" value="HLH"/>
    <property type="match status" value="1"/>
</dbReference>
<dbReference type="PROSITE" id="PS50888">
    <property type="entry name" value="BHLH"/>
    <property type="match status" value="1"/>
</dbReference>
<protein>
    <recommendedName>
        <fullName evidence="2">BHLH domain-containing protein</fullName>
    </recommendedName>
</protein>
<dbReference type="InterPro" id="IPR011598">
    <property type="entry name" value="bHLH_dom"/>
</dbReference>
<evidence type="ECO:0000256" key="1">
    <source>
        <dbReference type="SAM" id="MobiDB-lite"/>
    </source>
</evidence>
<evidence type="ECO:0000259" key="2">
    <source>
        <dbReference type="PROSITE" id="PS50888"/>
    </source>
</evidence>
<organism evidence="3 4">
    <name type="scientific">Galdieria yellowstonensis</name>
    <dbReference type="NCBI Taxonomy" id="3028027"/>
    <lineage>
        <taxon>Eukaryota</taxon>
        <taxon>Rhodophyta</taxon>
        <taxon>Bangiophyceae</taxon>
        <taxon>Galdieriales</taxon>
        <taxon>Galdieriaceae</taxon>
        <taxon>Galdieria</taxon>
    </lineage>
</organism>